<reference evidence="2 3" key="1">
    <citation type="journal article" date="2016" name="Nat. Commun.">
        <title>Thousands of microbial genomes shed light on interconnected biogeochemical processes in an aquifer system.</title>
        <authorList>
            <person name="Anantharaman K."/>
            <person name="Brown C.T."/>
            <person name="Hug L.A."/>
            <person name="Sharon I."/>
            <person name="Castelle C.J."/>
            <person name="Probst A.J."/>
            <person name="Thomas B.C."/>
            <person name="Singh A."/>
            <person name="Wilkins M.J."/>
            <person name="Karaoz U."/>
            <person name="Brodie E.L."/>
            <person name="Williams K.H."/>
            <person name="Hubbard S.S."/>
            <person name="Banfield J.F."/>
        </authorList>
    </citation>
    <scope>NUCLEOTIDE SEQUENCE [LARGE SCALE GENOMIC DNA]</scope>
</reference>
<proteinExistence type="predicted"/>
<dbReference type="STRING" id="1802516.A3A75_03640"/>
<dbReference type="GO" id="GO:0016757">
    <property type="term" value="F:glycosyltransferase activity"/>
    <property type="evidence" value="ECO:0007669"/>
    <property type="project" value="InterPro"/>
</dbReference>
<feature type="domain" description="Glycosyl transferase family 1" evidence="1">
    <location>
        <begin position="238"/>
        <end position="390"/>
    </location>
</feature>
<dbReference type="EMBL" id="MGHC01000006">
    <property type="protein sequence ID" value="OGM60587.1"/>
    <property type="molecule type" value="Genomic_DNA"/>
</dbReference>
<protein>
    <recommendedName>
        <fullName evidence="1">Glycosyl transferase family 1 domain-containing protein</fullName>
    </recommendedName>
</protein>
<accession>A0A1F8B992</accession>
<organism evidence="2 3">
    <name type="scientific">Candidatus Woesebacteria bacterium RIFCSPLOWO2_01_FULL_39_10</name>
    <dbReference type="NCBI Taxonomy" id="1802516"/>
    <lineage>
        <taxon>Bacteria</taxon>
        <taxon>Candidatus Woeseibacteriota</taxon>
    </lineage>
</organism>
<dbReference type="PANTHER" id="PTHR45947">
    <property type="entry name" value="SULFOQUINOVOSYL TRANSFERASE SQD2"/>
    <property type="match status" value="1"/>
</dbReference>
<name>A0A1F8B992_9BACT</name>
<dbReference type="InterPro" id="IPR050194">
    <property type="entry name" value="Glycosyltransferase_grp1"/>
</dbReference>
<gene>
    <name evidence="2" type="ORF">A3A75_03640</name>
</gene>
<dbReference type="AlphaFoldDB" id="A0A1F8B992"/>
<evidence type="ECO:0000313" key="2">
    <source>
        <dbReference type="EMBL" id="OGM60587.1"/>
    </source>
</evidence>
<evidence type="ECO:0000313" key="3">
    <source>
        <dbReference type="Proteomes" id="UP000179018"/>
    </source>
</evidence>
<comment type="caution">
    <text evidence="2">The sequence shown here is derived from an EMBL/GenBank/DDBJ whole genome shotgun (WGS) entry which is preliminary data.</text>
</comment>
<dbReference type="InterPro" id="IPR001296">
    <property type="entry name" value="Glyco_trans_1"/>
</dbReference>
<dbReference type="Gene3D" id="3.40.50.2000">
    <property type="entry name" value="Glycogen Phosphorylase B"/>
    <property type="match status" value="2"/>
</dbReference>
<evidence type="ECO:0000259" key="1">
    <source>
        <dbReference type="Pfam" id="PF00534"/>
    </source>
</evidence>
<dbReference type="Proteomes" id="UP000179018">
    <property type="component" value="Unassembled WGS sequence"/>
</dbReference>
<dbReference type="Pfam" id="PF00534">
    <property type="entry name" value="Glycos_transf_1"/>
    <property type="match status" value="1"/>
</dbReference>
<dbReference type="SUPFAM" id="SSF53756">
    <property type="entry name" value="UDP-Glycosyltransferase/glycogen phosphorylase"/>
    <property type="match status" value="1"/>
</dbReference>
<sequence>MKILPKTKLYIFALAPTGEGISGSDRIFIELAREWSKFIPVTIYTTQEGIDMMKHKKLTGKKLKIEKVEKRKLPDSFLLKYIYKIFLGIKLGFSLPITNNQSPITFLYSSSDFWMDVFPAVLLKLRFNKIKWISTWYQTAPNPLVGYKEGEREESYNLSALFYWLSQLVSRPLIKRYANKVIVNNEDEKKQFPGMNREGKVIVLIGAVRLDEIKKYQSQITLRLRSGQGNHKSPIFDAVFQGRFHPQKGVVELIDIWKKVVEKKPDAKLAMIGDGPLMGEVKRRITMNKLTSNVSLFGYVFDGPDKYKIFAESRVVVHPAFYDSGGMAAAEAMAFGLPAVGFNLKSYESYYPKGMIKVKTGDLNAFAKTILRLLQKDKLRQKIGSEAREMIERSWTWTNRANQILNQIERQ</sequence>
<dbReference type="PANTHER" id="PTHR45947:SF3">
    <property type="entry name" value="SULFOQUINOVOSYL TRANSFERASE SQD2"/>
    <property type="match status" value="1"/>
</dbReference>